<dbReference type="InterPro" id="IPR047610">
    <property type="entry name" value="ImuA_translesion"/>
</dbReference>
<comment type="caution">
    <text evidence="1">The sequence shown here is derived from an EMBL/GenBank/DDBJ whole genome shotgun (WGS) entry which is preliminary data.</text>
</comment>
<sequence>MNAAIDHVMQRQDTWLGRASRAARQGMPTGYHKLDSELHGNGWPLGNTIELLSDGNGLGAMGLFLPAMEQLSQQGRWQVFIAPPYIPYAPLLEARGIDSQQVLLVHPQNRQDLLWSIEQALRSSTCSAVFAWLGNTTFSYSELRKLQLAAAGTDVLSVLFRPRQAGHNHAPAPLRLEMKEYRRLNILKQRGGNQYVDVNLGTEDDIPGQPQLWELPAYAPVQHAQTPAFSA</sequence>
<evidence type="ECO:0000313" key="2">
    <source>
        <dbReference type="Proteomes" id="UP001143362"/>
    </source>
</evidence>
<organism evidence="1 2">
    <name type="scientific">Candidatus Litorirhabdus singularis</name>
    <dbReference type="NCBI Taxonomy" id="2518993"/>
    <lineage>
        <taxon>Bacteria</taxon>
        <taxon>Pseudomonadati</taxon>
        <taxon>Pseudomonadota</taxon>
        <taxon>Gammaproteobacteria</taxon>
        <taxon>Cellvibrionales</taxon>
        <taxon>Halieaceae</taxon>
        <taxon>Candidatus Litorirhabdus</taxon>
    </lineage>
</organism>
<protein>
    <submittedName>
        <fullName evidence="1">Translesion DNA synthesis-associated protein ImuA</fullName>
    </submittedName>
</protein>
<accession>A0ABT3TJ33</accession>
<evidence type="ECO:0000313" key="1">
    <source>
        <dbReference type="EMBL" id="MCX2982331.1"/>
    </source>
</evidence>
<dbReference type="InterPro" id="IPR027417">
    <property type="entry name" value="P-loop_NTPase"/>
</dbReference>
<reference evidence="1" key="1">
    <citation type="submission" date="2019-02" db="EMBL/GenBank/DDBJ databases">
        <authorList>
            <person name="Li S.-H."/>
        </authorList>
    </citation>
    <scope>NUCLEOTIDE SEQUENCE</scope>
    <source>
        <strain evidence="1">IMCC14734</strain>
    </source>
</reference>
<dbReference type="EMBL" id="SHNN01000003">
    <property type="protein sequence ID" value="MCX2982331.1"/>
    <property type="molecule type" value="Genomic_DNA"/>
</dbReference>
<dbReference type="Proteomes" id="UP001143362">
    <property type="component" value="Unassembled WGS sequence"/>
</dbReference>
<gene>
    <name evidence="1" type="primary">imuA</name>
    <name evidence="1" type="ORF">EYC98_15820</name>
</gene>
<dbReference type="NCBIfam" id="NF033429">
    <property type="entry name" value="ImuA_translesion"/>
    <property type="match status" value="1"/>
</dbReference>
<name>A0ABT3TJ33_9GAMM</name>
<dbReference type="RefSeq" id="WP_279246355.1">
    <property type="nucleotide sequence ID" value="NZ_SHNN01000003.1"/>
</dbReference>
<dbReference type="InterPro" id="IPR004596">
    <property type="entry name" value="Cell_div_suppressor_SulA"/>
</dbReference>
<dbReference type="Gene3D" id="3.40.50.300">
    <property type="entry name" value="P-loop containing nucleotide triphosphate hydrolases"/>
    <property type="match status" value="1"/>
</dbReference>
<dbReference type="InterPro" id="IPR017166">
    <property type="entry name" value="UCP037290"/>
</dbReference>
<dbReference type="Pfam" id="PF03846">
    <property type="entry name" value="SulA"/>
    <property type="match status" value="1"/>
</dbReference>
<proteinExistence type="predicted"/>
<dbReference type="SUPFAM" id="SSF52540">
    <property type="entry name" value="P-loop containing nucleoside triphosphate hydrolases"/>
    <property type="match status" value="1"/>
</dbReference>
<keyword evidence="2" id="KW-1185">Reference proteome</keyword>
<dbReference type="PIRSF" id="PIRSF037290">
    <property type="entry name" value="UCP037290"/>
    <property type="match status" value="1"/>
</dbReference>